<name>A0A6J3CBJ1_GALME</name>
<dbReference type="Pfam" id="PF12874">
    <property type="entry name" value="zf-met"/>
    <property type="match status" value="2"/>
</dbReference>
<evidence type="ECO:0000256" key="1">
    <source>
        <dbReference type="SAM" id="MobiDB-lite"/>
    </source>
</evidence>
<dbReference type="KEGG" id="gmw:113522769"/>
<protein>
    <submittedName>
        <fullName evidence="4 5">Zinc finger protein 346-like</fullName>
    </submittedName>
</protein>
<dbReference type="InterPro" id="IPR052644">
    <property type="entry name" value="ZMAT3"/>
</dbReference>
<feature type="region of interest" description="Disordered" evidence="1">
    <location>
        <begin position="309"/>
        <end position="366"/>
    </location>
</feature>
<dbReference type="GO" id="GO:0003676">
    <property type="term" value="F:nucleic acid binding"/>
    <property type="evidence" value="ECO:0007669"/>
    <property type="project" value="InterPro"/>
</dbReference>
<dbReference type="RefSeq" id="XP_026764380.1">
    <property type="nucleotide sequence ID" value="XM_026908579.1"/>
</dbReference>
<evidence type="ECO:0000313" key="5">
    <source>
        <dbReference type="RefSeq" id="XP_052753795.1"/>
    </source>
</evidence>
<dbReference type="InterPro" id="IPR013087">
    <property type="entry name" value="Znf_C2H2_type"/>
</dbReference>
<dbReference type="PANTHER" id="PTHR46786:SF1">
    <property type="entry name" value="ZINC FINGER MATRIN-TYPE PROTEIN 3"/>
    <property type="match status" value="1"/>
</dbReference>
<dbReference type="InterPro" id="IPR036236">
    <property type="entry name" value="Znf_C2H2_sf"/>
</dbReference>
<evidence type="ECO:0000313" key="3">
    <source>
        <dbReference type="Proteomes" id="UP001652740"/>
    </source>
</evidence>
<evidence type="ECO:0000259" key="2">
    <source>
        <dbReference type="SMART" id="SM00451"/>
    </source>
</evidence>
<reference evidence="4" key="1">
    <citation type="submission" date="2025-04" db="UniProtKB">
        <authorList>
            <consortium name="RefSeq"/>
        </authorList>
    </citation>
    <scope>IDENTIFICATION</scope>
    <source>
        <tissue evidence="4">Whole adult</tissue>
        <tissue evidence="5">Whole larvae</tissue>
    </source>
</reference>
<dbReference type="GO" id="GO:0008270">
    <property type="term" value="F:zinc ion binding"/>
    <property type="evidence" value="ECO:0007669"/>
    <property type="project" value="InterPro"/>
</dbReference>
<dbReference type="SUPFAM" id="SSF57667">
    <property type="entry name" value="beta-beta-alpha zinc fingers"/>
    <property type="match status" value="3"/>
</dbReference>
<dbReference type="Proteomes" id="UP001652740">
    <property type="component" value="Unplaced"/>
</dbReference>
<dbReference type="PANTHER" id="PTHR46786">
    <property type="entry name" value="ZINC FINGER MATRIN-TYPE PROTEIN 3"/>
    <property type="match status" value="1"/>
</dbReference>
<dbReference type="GeneID" id="113522769"/>
<dbReference type="AlphaFoldDB" id="A0A6J3CBJ1"/>
<dbReference type="OrthoDB" id="434647at2759"/>
<evidence type="ECO:0000313" key="4">
    <source>
        <dbReference type="RefSeq" id="XP_026764380.1"/>
    </source>
</evidence>
<feature type="domain" description="U1-type" evidence="2">
    <location>
        <begin position="132"/>
        <end position="166"/>
    </location>
</feature>
<dbReference type="InterPro" id="IPR003604">
    <property type="entry name" value="Matrin/U1-like-C_Znf_C2H2"/>
</dbReference>
<proteinExistence type="predicted"/>
<accession>A0A6J3CBJ1</accession>
<sequence length="366" mass="41617">MDGPYFGDNGYGWDEEPDMMDNGFQPGNFGPRPGFNRGDFRNRHYRNAYGNYRGGYGPDGGYGPPPLFGSPDFGPGPGMRPNPPFMWGRGFGPRGPPIRKVNMEDKAMRFLIRMGVPKDVLKNTPKEILYLMEPEFCGICTIKLETVAVARMHYISKNHLRNQKKWLKEHPDVYHHREVPLKSRDLYCEICDVHITSKSHADSHYAGKPHRAIVDGRKLPRNPFLLQKGMEGRLETLIRREKKFIKPEECEAHQQQVLQEAKAIQPDLFCDICKTSVTCTEQMTMHLNGKRHLTKEKQHILKMMKGETTETSLGGEGFPQGEANKASATNEEDAEQEESAENQQDNYDWGNGSGTWDEPATETTTN</sequence>
<feature type="domain" description="U1-type" evidence="2">
    <location>
        <begin position="265"/>
        <end position="299"/>
    </location>
</feature>
<dbReference type="RefSeq" id="XP_052753795.1">
    <property type="nucleotide sequence ID" value="XM_052897835.1"/>
</dbReference>
<dbReference type="CTD" id="109578"/>
<feature type="compositionally biased region" description="Acidic residues" evidence="1">
    <location>
        <begin position="330"/>
        <end position="340"/>
    </location>
</feature>
<dbReference type="Gene3D" id="3.30.160.60">
    <property type="entry name" value="Classic Zinc Finger"/>
    <property type="match status" value="3"/>
</dbReference>
<gene>
    <name evidence="4 5" type="primary">LOC113522769</name>
</gene>
<organism evidence="3 4">
    <name type="scientific">Galleria mellonella</name>
    <name type="common">Greater wax moth</name>
    <dbReference type="NCBI Taxonomy" id="7137"/>
    <lineage>
        <taxon>Eukaryota</taxon>
        <taxon>Metazoa</taxon>
        <taxon>Ecdysozoa</taxon>
        <taxon>Arthropoda</taxon>
        <taxon>Hexapoda</taxon>
        <taxon>Insecta</taxon>
        <taxon>Pterygota</taxon>
        <taxon>Neoptera</taxon>
        <taxon>Endopterygota</taxon>
        <taxon>Lepidoptera</taxon>
        <taxon>Glossata</taxon>
        <taxon>Ditrysia</taxon>
        <taxon>Pyraloidea</taxon>
        <taxon>Pyralidae</taxon>
        <taxon>Galleriinae</taxon>
        <taxon>Galleria</taxon>
    </lineage>
</organism>
<feature type="domain" description="U1-type" evidence="2">
    <location>
        <begin position="183"/>
        <end position="217"/>
    </location>
</feature>
<dbReference type="SMART" id="SM00451">
    <property type="entry name" value="ZnF_U1"/>
    <property type="match status" value="3"/>
</dbReference>
<keyword evidence="3" id="KW-1185">Reference proteome</keyword>